<dbReference type="Proteomes" id="UP000485880">
    <property type="component" value="Unassembled WGS sequence"/>
</dbReference>
<comment type="caution">
    <text evidence="1">The sequence shown here is derived from an EMBL/GenBank/DDBJ whole genome shotgun (WGS) entry which is preliminary data.</text>
</comment>
<reference evidence="1 2" key="1">
    <citation type="submission" date="2019-05" db="EMBL/GenBank/DDBJ databases">
        <authorList>
            <person name="Farhan Ul Haque M."/>
        </authorList>
    </citation>
    <scope>NUCLEOTIDE SEQUENCE [LARGE SCALE GENOMIC DNA]</scope>
    <source>
        <strain evidence="1">2</strain>
    </source>
</reference>
<evidence type="ECO:0000313" key="1">
    <source>
        <dbReference type="EMBL" id="VTZ49398.1"/>
    </source>
</evidence>
<gene>
    <name evidence="1" type="ORF">MPC4_160048</name>
</gene>
<keyword evidence="2" id="KW-1185">Reference proteome</keyword>
<organism evidence="1 2">
    <name type="scientific">Methylocella tundrae</name>
    <dbReference type="NCBI Taxonomy" id="227605"/>
    <lineage>
        <taxon>Bacteria</taxon>
        <taxon>Pseudomonadati</taxon>
        <taxon>Pseudomonadota</taxon>
        <taxon>Alphaproteobacteria</taxon>
        <taxon>Hyphomicrobiales</taxon>
        <taxon>Beijerinckiaceae</taxon>
        <taxon>Methylocella</taxon>
    </lineage>
</organism>
<evidence type="ECO:0000313" key="2">
    <source>
        <dbReference type="Proteomes" id="UP000485880"/>
    </source>
</evidence>
<dbReference type="AlphaFoldDB" id="A0A8B6M3K0"/>
<accession>A0A8B6M3K0</accession>
<protein>
    <submittedName>
        <fullName evidence="1">Uncharacterized protein</fullName>
    </submittedName>
</protein>
<dbReference type="EMBL" id="CABFMQ020000068">
    <property type="protein sequence ID" value="VTZ49398.1"/>
    <property type="molecule type" value="Genomic_DNA"/>
</dbReference>
<sequence length="25" mass="2929">MEAGYDYIFHDFDFYIKHASAETAS</sequence>
<name>A0A8B6M3K0_METTU</name>
<proteinExistence type="predicted"/>